<reference evidence="2" key="1">
    <citation type="submission" date="2021-06" db="EMBL/GenBank/DDBJ databases">
        <authorList>
            <person name="Kallberg Y."/>
            <person name="Tangrot J."/>
            <person name="Rosling A."/>
        </authorList>
    </citation>
    <scope>NUCLEOTIDE SEQUENCE</scope>
    <source>
        <strain evidence="2">FL966</strain>
    </source>
</reference>
<sequence length="193" mass="22248">GRLYISKKEAHVVNDRDSGHHTTGCTFHVNAYRRKKDNLIYVSKIDSQHNHALVDNINMVAPHYRKFTSEMIDEVKFLASCGSIRCKKEEISDAGSLYLKLIKKQQADPTFHIDAQFEGKDNHLTRLCWMSPGQQQLWARFHDVVLLDSTAKTNRHSMILCIMILVDNHNCSRLTAAAIVSDETKETYEWLFK</sequence>
<proteinExistence type="predicted"/>
<evidence type="ECO:0000259" key="1">
    <source>
        <dbReference type="Pfam" id="PF21056"/>
    </source>
</evidence>
<protein>
    <submittedName>
        <fullName evidence="2">5572_t:CDS:1</fullName>
    </submittedName>
</protein>
<feature type="non-terminal residue" evidence="2">
    <location>
        <position position="1"/>
    </location>
</feature>
<keyword evidence="3" id="KW-1185">Reference proteome</keyword>
<dbReference type="Pfam" id="PF21056">
    <property type="entry name" value="ZSWIM1-3_RNaseH-like"/>
    <property type="match status" value="1"/>
</dbReference>
<dbReference type="OrthoDB" id="2446246at2759"/>
<evidence type="ECO:0000313" key="2">
    <source>
        <dbReference type="EMBL" id="CAG8836564.1"/>
    </source>
</evidence>
<dbReference type="Proteomes" id="UP000789759">
    <property type="component" value="Unassembled WGS sequence"/>
</dbReference>
<comment type="caution">
    <text evidence="2">The sequence shown here is derived from an EMBL/GenBank/DDBJ whole genome shotgun (WGS) entry which is preliminary data.</text>
</comment>
<dbReference type="PANTHER" id="PTHR47718">
    <property type="entry name" value="OS01G0519700 PROTEIN"/>
    <property type="match status" value="1"/>
</dbReference>
<gene>
    <name evidence="2" type="ORF">CPELLU_LOCUS21412</name>
</gene>
<dbReference type="AlphaFoldDB" id="A0A9N9KI42"/>
<name>A0A9N9KI42_9GLOM</name>
<accession>A0A9N9KI42</accession>
<dbReference type="InterPro" id="IPR048324">
    <property type="entry name" value="ZSWIM1-3_RNaseH-like"/>
</dbReference>
<organism evidence="2 3">
    <name type="scientific">Cetraspora pellucida</name>
    <dbReference type="NCBI Taxonomy" id="1433469"/>
    <lineage>
        <taxon>Eukaryota</taxon>
        <taxon>Fungi</taxon>
        <taxon>Fungi incertae sedis</taxon>
        <taxon>Mucoromycota</taxon>
        <taxon>Glomeromycotina</taxon>
        <taxon>Glomeromycetes</taxon>
        <taxon>Diversisporales</taxon>
        <taxon>Gigasporaceae</taxon>
        <taxon>Cetraspora</taxon>
    </lineage>
</organism>
<evidence type="ECO:0000313" key="3">
    <source>
        <dbReference type="Proteomes" id="UP000789759"/>
    </source>
</evidence>
<dbReference type="EMBL" id="CAJVQA010078996">
    <property type="protein sequence ID" value="CAG8836564.1"/>
    <property type="molecule type" value="Genomic_DNA"/>
</dbReference>
<feature type="non-terminal residue" evidence="2">
    <location>
        <position position="193"/>
    </location>
</feature>
<feature type="domain" description="ZSWIM1/3 RNaseH-like" evidence="1">
    <location>
        <begin position="115"/>
        <end position="192"/>
    </location>
</feature>